<feature type="domain" description="Murine leukemia virus integrase C-terminal" evidence="6">
    <location>
        <begin position="102"/>
        <end position="149"/>
    </location>
</feature>
<dbReference type="GO" id="GO:0016779">
    <property type="term" value="F:nucleotidyltransferase activity"/>
    <property type="evidence" value="ECO:0007669"/>
    <property type="project" value="UniProtKB-KW"/>
</dbReference>
<reference evidence="7 8" key="1">
    <citation type="submission" date="2019-11" db="EMBL/GenBank/DDBJ databases">
        <authorList>
            <person name="Yang C."/>
            <person name="Li F."/>
        </authorList>
    </citation>
    <scope>NUCLEOTIDE SEQUENCE [LARGE SCALE GENOMIC DNA]</scope>
    <source>
        <strain evidence="7">KB4526</strain>
        <tissue evidence="7">Muscle</tissue>
    </source>
</reference>
<keyword evidence="1" id="KW-0808">Transferase</keyword>
<dbReference type="Pfam" id="PF18697">
    <property type="entry name" value="MLVIN_C"/>
    <property type="match status" value="1"/>
</dbReference>
<dbReference type="EMBL" id="VOAJ01000249">
    <property type="protein sequence ID" value="KAF0887407.1"/>
    <property type="molecule type" value="Genomic_DNA"/>
</dbReference>
<dbReference type="AlphaFoldDB" id="A0A6G1BI87"/>
<comment type="caution">
    <text evidence="7">The sequence shown here is derived from an EMBL/GenBank/DDBJ whole genome shotgun (WGS) entry which is preliminary data.</text>
</comment>
<protein>
    <submittedName>
        <fullName evidence="7">POL1 protein</fullName>
    </submittedName>
</protein>
<organism evidence="7 8">
    <name type="scientific">Crocuta crocuta</name>
    <name type="common">Spotted hyena</name>
    <dbReference type="NCBI Taxonomy" id="9678"/>
    <lineage>
        <taxon>Eukaryota</taxon>
        <taxon>Metazoa</taxon>
        <taxon>Chordata</taxon>
        <taxon>Craniata</taxon>
        <taxon>Vertebrata</taxon>
        <taxon>Euteleostomi</taxon>
        <taxon>Mammalia</taxon>
        <taxon>Eutheria</taxon>
        <taxon>Laurasiatheria</taxon>
        <taxon>Carnivora</taxon>
        <taxon>Feliformia</taxon>
        <taxon>Hyaenidae</taxon>
        <taxon>Crocuta</taxon>
    </lineage>
</organism>
<accession>A0A6G1BI87</accession>
<evidence type="ECO:0000256" key="4">
    <source>
        <dbReference type="ARBA" id="ARBA00022759"/>
    </source>
</evidence>
<dbReference type="Gene3D" id="2.30.30.850">
    <property type="match status" value="1"/>
</dbReference>
<keyword evidence="5" id="KW-0378">Hydrolase</keyword>
<dbReference type="InterPro" id="IPR040643">
    <property type="entry name" value="MLVIN_C"/>
</dbReference>
<keyword evidence="2" id="KW-0548">Nucleotidyltransferase</keyword>
<name>A0A6G1BI87_CROCR</name>
<evidence type="ECO:0000313" key="7">
    <source>
        <dbReference type="EMBL" id="KAF0887407.1"/>
    </source>
</evidence>
<feature type="non-terminal residue" evidence="7">
    <location>
        <position position="1"/>
    </location>
</feature>
<evidence type="ECO:0000256" key="2">
    <source>
        <dbReference type="ARBA" id="ARBA00022695"/>
    </source>
</evidence>
<evidence type="ECO:0000259" key="6">
    <source>
        <dbReference type="Pfam" id="PF18697"/>
    </source>
</evidence>
<dbReference type="GO" id="GO:0004519">
    <property type="term" value="F:endonuclease activity"/>
    <property type="evidence" value="ECO:0007669"/>
    <property type="project" value="UniProtKB-KW"/>
</dbReference>
<gene>
    <name evidence="7" type="primary">Pol_0</name>
    <name evidence="7" type="ORF">FOF47_R07896</name>
</gene>
<evidence type="ECO:0000256" key="1">
    <source>
        <dbReference type="ARBA" id="ARBA00022679"/>
    </source>
</evidence>
<dbReference type="Proteomes" id="UP000475037">
    <property type="component" value="Unassembled WGS sequence"/>
</dbReference>
<keyword evidence="4" id="KW-0255">Endonuclease</keyword>
<keyword evidence="8" id="KW-1185">Reference proteome</keyword>
<evidence type="ECO:0000256" key="3">
    <source>
        <dbReference type="ARBA" id="ARBA00022722"/>
    </source>
</evidence>
<keyword evidence="3" id="KW-0540">Nuclease</keyword>
<dbReference type="GO" id="GO:0016787">
    <property type="term" value="F:hydrolase activity"/>
    <property type="evidence" value="ECO:0007669"/>
    <property type="project" value="UniProtKB-KW"/>
</dbReference>
<feature type="non-terminal residue" evidence="7">
    <location>
        <position position="154"/>
    </location>
</feature>
<evidence type="ECO:0000256" key="5">
    <source>
        <dbReference type="ARBA" id="ARBA00022801"/>
    </source>
</evidence>
<proteinExistence type="predicted"/>
<sequence>NLKKKKLTKLKLETRHSWMDLLLFALLRAHCTSFREGLTPFKILFGRPPSIVPRVQEALVTKFINRQLCQSLQASQYALAHIHHLVKEAHPSHPAPAAPRVYFPGDLVYIKQLSAKPLEPRWKGPYPVITTPTMAKVAGIPVWSHQSCLQACTP</sequence>
<evidence type="ECO:0000313" key="8">
    <source>
        <dbReference type="Proteomes" id="UP000475037"/>
    </source>
</evidence>